<dbReference type="SUPFAM" id="SSF50965">
    <property type="entry name" value="Galactose oxidase, central domain"/>
    <property type="match status" value="1"/>
</dbReference>
<accession>J3NBN2</accession>
<dbReference type="Proteomes" id="UP000006038">
    <property type="component" value="Chromosome 12"/>
</dbReference>
<dbReference type="HOGENOM" id="CLU_034248_2_0_1"/>
<dbReference type="SUPFAM" id="SSF81383">
    <property type="entry name" value="F-box domain"/>
    <property type="match status" value="1"/>
</dbReference>
<proteinExistence type="predicted"/>
<dbReference type="InterPro" id="IPR036047">
    <property type="entry name" value="F-box-like_dom_sf"/>
</dbReference>
<feature type="domain" description="F-box" evidence="1">
    <location>
        <begin position="28"/>
        <end position="73"/>
    </location>
</feature>
<evidence type="ECO:0000313" key="3">
    <source>
        <dbReference type="Proteomes" id="UP000006038"/>
    </source>
</evidence>
<dbReference type="InterPro" id="IPR001810">
    <property type="entry name" value="F-box_dom"/>
</dbReference>
<evidence type="ECO:0000259" key="1">
    <source>
        <dbReference type="PROSITE" id="PS50181"/>
    </source>
</evidence>
<dbReference type="NCBIfam" id="TIGR01640">
    <property type="entry name" value="F_box_assoc_1"/>
    <property type="match status" value="1"/>
</dbReference>
<dbReference type="Gramene" id="OB12G13900.1">
    <property type="protein sequence ID" value="OB12G13900.1"/>
    <property type="gene ID" value="OB12G13900"/>
</dbReference>
<dbReference type="AlphaFoldDB" id="J3NBN2"/>
<dbReference type="PROSITE" id="PS50181">
    <property type="entry name" value="FBOX"/>
    <property type="match status" value="1"/>
</dbReference>
<dbReference type="PANTHER" id="PTHR31111:SF136">
    <property type="entry name" value="F-BOX ASSOCIATED DOMAIN-CONTAINING PROTEIN"/>
    <property type="match status" value="1"/>
</dbReference>
<protein>
    <recommendedName>
        <fullName evidence="1">F-box domain-containing protein</fullName>
    </recommendedName>
</protein>
<dbReference type="Pfam" id="PF00646">
    <property type="entry name" value="F-box"/>
    <property type="match status" value="1"/>
</dbReference>
<dbReference type="CDD" id="cd22157">
    <property type="entry name" value="F-box_AtFBW1-like"/>
    <property type="match status" value="1"/>
</dbReference>
<dbReference type="eggNOG" id="ENOG502QVMN">
    <property type="taxonomic scope" value="Eukaryota"/>
</dbReference>
<sequence length="407" mass="47423">MAKRCADMALSSRPRKTMRININSCRLRSMLPYIPDNVMFNIMLRLPSRSLIRFKCVCKAWYAMISSQFFVHAHLEQSKLKPSSVLMAPGFYKKQRNGQKFAFLMSLYKYQGNNIMQHLHDFPYDFPQILDTWSRPVHCNGLLFVSDMKDKMLIYNPSTTEVVSLPKGSPNLYKSRGHGFGFDNHSKKYKVTKVYYQRDYETSLVTCKCEVLTLGTNEWRQMEDPPYPIGESSPVYVKGAIYWMVSRTSFHPEPPNSTLVRFCLTDERFSLLSCPCNVKPSCLTQVGDELYCGFFVSEGLSLEIWRCSFGQKPKWTQHCAIQIPPYAIKWHVASPVVAFHGKILLLALNKIYKYDTQTCKLERIPLTVEDFMCYDRENNMYQTYSKNVVMDFHLFNYVESLVSIREF</sequence>
<dbReference type="InterPro" id="IPR011043">
    <property type="entry name" value="Gal_Oxase/kelch_b-propeller"/>
</dbReference>
<reference evidence="2" key="2">
    <citation type="submission" date="2013-04" db="UniProtKB">
        <authorList>
            <consortium name="EnsemblPlants"/>
        </authorList>
    </citation>
    <scope>IDENTIFICATION</scope>
</reference>
<dbReference type="InterPro" id="IPR006527">
    <property type="entry name" value="F-box-assoc_dom_typ1"/>
</dbReference>
<organism evidence="2">
    <name type="scientific">Oryza brachyantha</name>
    <name type="common">malo sina</name>
    <dbReference type="NCBI Taxonomy" id="4533"/>
    <lineage>
        <taxon>Eukaryota</taxon>
        <taxon>Viridiplantae</taxon>
        <taxon>Streptophyta</taxon>
        <taxon>Embryophyta</taxon>
        <taxon>Tracheophyta</taxon>
        <taxon>Spermatophyta</taxon>
        <taxon>Magnoliopsida</taxon>
        <taxon>Liliopsida</taxon>
        <taxon>Poales</taxon>
        <taxon>Poaceae</taxon>
        <taxon>BOP clade</taxon>
        <taxon>Oryzoideae</taxon>
        <taxon>Oryzeae</taxon>
        <taxon>Oryzinae</taxon>
        <taxon>Oryza</taxon>
    </lineage>
</organism>
<evidence type="ECO:0000313" key="2">
    <source>
        <dbReference type="EnsemblPlants" id="OB12G13900.1"/>
    </source>
</evidence>
<reference evidence="2" key="1">
    <citation type="journal article" date="2013" name="Nat. Commun.">
        <title>Whole-genome sequencing of Oryza brachyantha reveals mechanisms underlying Oryza genome evolution.</title>
        <authorList>
            <person name="Chen J."/>
            <person name="Huang Q."/>
            <person name="Gao D."/>
            <person name="Wang J."/>
            <person name="Lang Y."/>
            <person name="Liu T."/>
            <person name="Li B."/>
            <person name="Bai Z."/>
            <person name="Luis Goicoechea J."/>
            <person name="Liang C."/>
            <person name="Chen C."/>
            <person name="Zhang W."/>
            <person name="Sun S."/>
            <person name="Liao Y."/>
            <person name="Zhang X."/>
            <person name="Yang L."/>
            <person name="Song C."/>
            <person name="Wang M."/>
            <person name="Shi J."/>
            <person name="Liu G."/>
            <person name="Liu J."/>
            <person name="Zhou H."/>
            <person name="Zhou W."/>
            <person name="Yu Q."/>
            <person name="An N."/>
            <person name="Chen Y."/>
            <person name="Cai Q."/>
            <person name="Wang B."/>
            <person name="Liu B."/>
            <person name="Min J."/>
            <person name="Huang Y."/>
            <person name="Wu H."/>
            <person name="Li Z."/>
            <person name="Zhang Y."/>
            <person name="Yin Y."/>
            <person name="Song W."/>
            <person name="Jiang J."/>
            <person name="Jackson S.A."/>
            <person name="Wing R.A."/>
            <person name="Wang J."/>
            <person name="Chen M."/>
        </authorList>
    </citation>
    <scope>NUCLEOTIDE SEQUENCE [LARGE SCALE GENOMIC DNA]</scope>
    <source>
        <strain evidence="2">cv. IRGC 101232</strain>
    </source>
</reference>
<dbReference type="InterPro" id="IPR015915">
    <property type="entry name" value="Kelch-typ_b-propeller"/>
</dbReference>
<dbReference type="InterPro" id="IPR017451">
    <property type="entry name" value="F-box-assoc_interact_dom"/>
</dbReference>
<dbReference type="Gene3D" id="1.20.1280.50">
    <property type="match status" value="1"/>
</dbReference>
<keyword evidence="3" id="KW-1185">Reference proteome</keyword>
<dbReference type="PANTHER" id="PTHR31111">
    <property type="entry name" value="BNAA05G37150D PROTEIN-RELATED"/>
    <property type="match status" value="1"/>
</dbReference>
<dbReference type="STRING" id="4533.J3NBN2"/>
<dbReference type="Pfam" id="PF07734">
    <property type="entry name" value="FBA_1"/>
    <property type="match status" value="1"/>
</dbReference>
<dbReference type="OMA" id="MCYDREN"/>
<dbReference type="SMART" id="SM00256">
    <property type="entry name" value="FBOX"/>
    <property type="match status" value="1"/>
</dbReference>
<dbReference type="Gene3D" id="2.120.10.80">
    <property type="entry name" value="Kelch-type beta propeller"/>
    <property type="match status" value="1"/>
</dbReference>
<dbReference type="EnsemblPlants" id="OB12G13900.1">
    <property type="protein sequence ID" value="OB12G13900.1"/>
    <property type="gene ID" value="OB12G13900"/>
</dbReference>
<name>J3NBN2_ORYBR</name>